<dbReference type="PATRIC" id="fig|880074.11.peg.2357"/>
<dbReference type="InterPro" id="IPR028939">
    <property type="entry name" value="P5C_Rdtase_cat_N"/>
</dbReference>
<sequence length="268" mass="30235">MGMSSEKMKIILIGAGNLATRLALALQAKGLAPEWVYSRTEESSRRLSEQLPHSHYTTRLDSLPTDGDLYIFAVKDSVLPQLLSAMPANAGLWVHTAGSVDREVFRPYTNRYGVFYPMQTFSKERAVDFDDIPFFIEANSEADTARLHDLAARLSGKVYRADSEQRKYLHLAAVFACNFTNHLYALCDRILQEHNLPFEAMLPLIRETAAKVADMSPFDAQTGPAIRYDQNIIAKQEALLTDPTMREIYTLLSRSIHETHNPDKPKES</sequence>
<keyword evidence="4" id="KW-1185">Reference proteome</keyword>
<dbReference type="Pfam" id="PF03807">
    <property type="entry name" value="F420_oxidored"/>
    <property type="match status" value="1"/>
</dbReference>
<dbReference type="STRING" id="880074.BARVI_11415"/>
<dbReference type="RefSeq" id="WP_025279317.1">
    <property type="nucleotide sequence ID" value="NZ_CP007034.1"/>
</dbReference>
<dbReference type="PANTHER" id="PTHR40459">
    <property type="entry name" value="CONSERVED HYPOTHETICAL ALANINE AND LEUCINE RICH PROTEIN"/>
    <property type="match status" value="1"/>
</dbReference>
<name>W0EUP5_9BACT</name>
<dbReference type="GeneID" id="90529997"/>
<dbReference type="Pfam" id="PF10728">
    <property type="entry name" value="DUF2520"/>
    <property type="match status" value="1"/>
</dbReference>
<dbReference type="SUPFAM" id="SSF48179">
    <property type="entry name" value="6-phosphogluconate dehydrogenase C-terminal domain-like"/>
    <property type="match status" value="1"/>
</dbReference>
<evidence type="ECO:0000313" key="3">
    <source>
        <dbReference type="EMBL" id="AHF13253.1"/>
    </source>
</evidence>
<protein>
    <submittedName>
        <fullName evidence="3">NADP oxidoreductase coenzyme F420-dependent</fullName>
    </submittedName>
</protein>
<dbReference type="InterPro" id="IPR008927">
    <property type="entry name" value="6-PGluconate_DH-like_C_sf"/>
</dbReference>
<dbReference type="PANTHER" id="PTHR40459:SF1">
    <property type="entry name" value="CONSERVED HYPOTHETICAL ALANINE AND LEUCINE RICH PROTEIN"/>
    <property type="match status" value="1"/>
</dbReference>
<evidence type="ECO:0000259" key="2">
    <source>
        <dbReference type="Pfam" id="PF10728"/>
    </source>
</evidence>
<dbReference type="InterPro" id="IPR036291">
    <property type="entry name" value="NAD(P)-bd_dom_sf"/>
</dbReference>
<dbReference type="Gene3D" id="3.40.50.720">
    <property type="entry name" value="NAD(P)-binding Rossmann-like Domain"/>
    <property type="match status" value="1"/>
</dbReference>
<gene>
    <name evidence="3" type="ORF">BARVI_11415</name>
</gene>
<dbReference type="HOGENOM" id="CLU_055635_1_1_10"/>
<evidence type="ECO:0000259" key="1">
    <source>
        <dbReference type="Pfam" id="PF03807"/>
    </source>
</evidence>
<dbReference type="SUPFAM" id="SSF51735">
    <property type="entry name" value="NAD(P)-binding Rossmann-fold domains"/>
    <property type="match status" value="1"/>
</dbReference>
<dbReference type="KEGG" id="bvs:BARVI_11415"/>
<evidence type="ECO:0000313" key="4">
    <source>
        <dbReference type="Proteomes" id="UP000018901"/>
    </source>
</evidence>
<feature type="domain" description="Pyrroline-5-carboxylate reductase catalytic N-terminal" evidence="1">
    <location>
        <begin position="9"/>
        <end position="87"/>
    </location>
</feature>
<proteinExistence type="predicted"/>
<dbReference type="eggNOG" id="COG5495">
    <property type="taxonomic scope" value="Bacteria"/>
</dbReference>
<dbReference type="AlphaFoldDB" id="W0EUP5"/>
<dbReference type="InterPro" id="IPR037108">
    <property type="entry name" value="TM1727-like_C_sf"/>
</dbReference>
<accession>W0EUP5</accession>
<dbReference type="EMBL" id="CP007034">
    <property type="protein sequence ID" value="AHF13253.1"/>
    <property type="molecule type" value="Genomic_DNA"/>
</dbReference>
<dbReference type="Gene3D" id="1.10.1040.20">
    <property type="entry name" value="ProC-like, C-terminal domain"/>
    <property type="match status" value="1"/>
</dbReference>
<reference evidence="3 4" key="1">
    <citation type="submission" date="2013-12" db="EMBL/GenBank/DDBJ databases">
        <authorList>
            <consortium name="DOE Joint Genome Institute"/>
            <person name="Eisen J."/>
            <person name="Huntemann M."/>
            <person name="Han J."/>
            <person name="Chen A."/>
            <person name="Kyrpides N."/>
            <person name="Mavromatis K."/>
            <person name="Markowitz V."/>
            <person name="Palaniappan K."/>
            <person name="Ivanova N."/>
            <person name="Schaumberg A."/>
            <person name="Pati A."/>
            <person name="Liolios K."/>
            <person name="Nordberg H.P."/>
            <person name="Cantor M.N."/>
            <person name="Hua S.X."/>
            <person name="Woyke T."/>
        </authorList>
    </citation>
    <scope>NUCLEOTIDE SEQUENCE [LARGE SCALE GENOMIC DNA]</scope>
    <source>
        <strain evidence="4">DSM 18177</strain>
    </source>
</reference>
<organism evidence="3 4">
    <name type="scientific">Barnesiella viscericola DSM 18177</name>
    <dbReference type="NCBI Taxonomy" id="880074"/>
    <lineage>
        <taxon>Bacteria</taxon>
        <taxon>Pseudomonadati</taxon>
        <taxon>Bacteroidota</taxon>
        <taxon>Bacteroidia</taxon>
        <taxon>Bacteroidales</taxon>
        <taxon>Barnesiellaceae</taxon>
        <taxon>Barnesiella</taxon>
    </lineage>
</organism>
<dbReference type="Proteomes" id="UP000018901">
    <property type="component" value="Chromosome"/>
</dbReference>
<dbReference type="InterPro" id="IPR018931">
    <property type="entry name" value="DUF2520"/>
</dbReference>
<feature type="domain" description="DUF2520" evidence="2">
    <location>
        <begin position="132"/>
        <end position="256"/>
    </location>
</feature>